<evidence type="ECO:0000313" key="1">
    <source>
        <dbReference type="EMBL" id="MDO7843614.1"/>
    </source>
</evidence>
<comment type="caution">
    <text evidence="1">The sequence shown here is derived from an EMBL/GenBank/DDBJ whole genome shotgun (WGS) entry which is preliminary data.</text>
</comment>
<organism evidence="1 2">
    <name type="scientific">Sphingomonas immobilis</name>
    <dbReference type="NCBI Taxonomy" id="3063997"/>
    <lineage>
        <taxon>Bacteria</taxon>
        <taxon>Pseudomonadati</taxon>
        <taxon>Pseudomonadota</taxon>
        <taxon>Alphaproteobacteria</taxon>
        <taxon>Sphingomonadales</taxon>
        <taxon>Sphingomonadaceae</taxon>
        <taxon>Sphingomonas</taxon>
    </lineage>
</organism>
<proteinExistence type="predicted"/>
<protein>
    <submittedName>
        <fullName evidence="1">Uncharacterized protein</fullName>
    </submittedName>
</protein>
<keyword evidence="2" id="KW-1185">Reference proteome</keyword>
<dbReference type="Proteomes" id="UP001176468">
    <property type="component" value="Unassembled WGS sequence"/>
</dbReference>
<dbReference type="EMBL" id="JAUQSZ010000010">
    <property type="protein sequence ID" value="MDO7843614.1"/>
    <property type="molecule type" value="Genomic_DNA"/>
</dbReference>
<sequence>MARTHDLSSGIDRELERALIEPPIESSAYGENHAFWIHDELSGLQINGHLNTTDDLGDFSLRLGKLSVAFPDGRILQSREAGPGTTASTPASATMRFRCIEPFRRWNCDYAGVMQDVTIGRSYLTGAPLDPPRIPVRFSIDTQMVAPAWMQGALTPEGLGPVKAFIGGERYEQLFKHTGTLEVDGVTVAVSGFGNRTHRYGTRNLAAGPGAMRMLGHVWSAAVFPSGAAFGLQIFPTVDGGILWGEAFTVVDGALARAEIVDAPWLRHYRPNGEGFAIRLRRFDGDVVEIEGETLLSVPGMMIPAATAGEQIPIFQSAVRYRLGDETAVNMLERSLRRSSIETGVGRPL</sequence>
<name>A0ABT9A1B0_9SPHN</name>
<gene>
    <name evidence="1" type="ORF">Q5H94_14870</name>
</gene>
<dbReference type="RefSeq" id="WP_304562069.1">
    <property type="nucleotide sequence ID" value="NZ_JAUQSZ010000010.1"/>
</dbReference>
<reference evidence="1" key="1">
    <citation type="submission" date="2023-07" db="EMBL/GenBank/DDBJ databases">
        <authorList>
            <person name="Kim M.K."/>
        </authorList>
    </citation>
    <scope>NUCLEOTIDE SEQUENCE</scope>
    <source>
        <strain evidence="1">CA1-15</strain>
    </source>
</reference>
<accession>A0ABT9A1B0</accession>
<evidence type="ECO:0000313" key="2">
    <source>
        <dbReference type="Proteomes" id="UP001176468"/>
    </source>
</evidence>
<dbReference type="SUPFAM" id="SSF159245">
    <property type="entry name" value="AttH-like"/>
    <property type="match status" value="1"/>
</dbReference>